<dbReference type="EMBL" id="CP026923">
    <property type="protein sequence ID" value="AVG23750.1"/>
    <property type="molecule type" value="Genomic_DNA"/>
</dbReference>
<organism evidence="2 3">
    <name type="scientific">Pontimonas salivibrio</name>
    <dbReference type="NCBI Taxonomy" id="1159327"/>
    <lineage>
        <taxon>Bacteria</taxon>
        <taxon>Bacillati</taxon>
        <taxon>Actinomycetota</taxon>
        <taxon>Actinomycetes</taxon>
        <taxon>Micrococcales</taxon>
        <taxon>Microbacteriaceae</taxon>
        <taxon>Pontimonas</taxon>
    </lineage>
</organism>
<dbReference type="Proteomes" id="UP000243077">
    <property type="component" value="Chromosome"/>
</dbReference>
<evidence type="ECO:0000313" key="3">
    <source>
        <dbReference type="Proteomes" id="UP000243077"/>
    </source>
</evidence>
<gene>
    <name evidence="2" type="ORF">C3B54_11770</name>
</gene>
<dbReference type="AlphaFoldDB" id="A0A2L2BPZ8"/>
<evidence type="ECO:0000313" key="2">
    <source>
        <dbReference type="EMBL" id="AVG23750.1"/>
    </source>
</evidence>
<dbReference type="KEGG" id="psai:C3B54_11770"/>
<protein>
    <submittedName>
        <fullName evidence="2">Uncharacterized protein</fullName>
    </submittedName>
</protein>
<dbReference type="RefSeq" id="WP_104913318.1">
    <property type="nucleotide sequence ID" value="NZ_CP026923.1"/>
</dbReference>
<dbReference type="OrthoDB" id="5149460at2"/>
<keyword evidence="1" id="KW-1133">Transmembrane helix</keyword>
<accession>A0A2L2BPZ8</accession>
<keyword evidence="1" id="KW-0472">Membrane</keyword>
<name>A0A2L2BPZ8_9MICO</name>
<evidence type="ECO:0000256" key="1">
    <source>
        <dbReference type="SAM" id="Phobius"/>
    </source>
</evidence>
<feature type="transmembrane region" description="Helical" evidence="1">
    <location>
        <begin position="22"/>
        <end position="43"/>
    </location>
</feature>
<keyword evidence="3" id="KW-1185">Reference proteome</keyword>
<sequence>MEQAAGAVVLAAEVVNELPVPAIVYGLGFLVAFIALAFVTYSYRNVANRHRSKGGSHQGGQH</sequence>
<reference evidence="2 3" key="1">
    <citation type="submission" date="2018-02" db="EMBL/GenBank/DDBJ databases">
        <title>Complete genome of the streamlined marine actinobacterium Pontimonas salivibrio CL-TW6 adapted to coastal planktonic lifestype.</title>
        <authorList>
            <person name="Cho B.C."/>
            <person name="Hardies S.C."/>
            <person name="Jang G.I."/>
            <person name="Hwang C.Y."/>
        </authorList>
    </citation>
    <scope>NUCLEOTIDE SEQUENCE [LARGE SCALE GENOMIC DNA]</scope>
    <source>
        <strain evidence="2 3">CL-TW6</strain>
    </source>
</reference>
<proteinExistence type="predicted"/>
<keyword evidence="1" id="KW-0812">Transmembrane</keyword>